<dbReference type="AlphaFoldDB" id="A0A940PAS8"/>
<dbReference type="Gene3D" id="1.10.3470.10">
    <property type="entry name" value="ABC transporter involved in vitamin B12 uptake, BtuC"/>
    <property type="match status" value="1"/>
</dbReference>
<feature type="transmembrane region" description="Helical" evidence="6">
    <location>
        <begin position="36"/>
        <end position="59"/>
    </location>
</feature>
<evidence type="ECO:0000256" key="4">
    <source>
        <dbReference type="ARBA" id="ARBA00022989"/>
    </source>
</evidence>
<dbReference type="Pfam" id="PF02653">
    <property type="entry name" value="BPD_transp_2"/>
    <property type="match status" value="1"/>
</dbReference>
<feature type="transmembrane region" description="Helical" evidence="6">
    <location>
        <begin position="202"/>
        <end position="223"/>
    </location>
</feature>
<feature type="transmembrane region" description="Helical" evidence="6">
    <location>
        <begin position="158"/>
        <end position="175"/>
    </location>
</feature>
<dbReference type="PANTHER" id="PTHR43370">
    <property type="entry name" value="SUGAR ABC TRANSPORTER INTEGRAL MEMBRANE PROTEIN-RELATED"/>
    <property type="match status" value="1"/>
</dbReference>
<dbReference type="EMBL" id="JAEEGA010000005">
    <property type="protein sequence ID" value="MBP1041305.1"/>
    <property type="molecule type" value="Genomic_DNA"/>
</dbReference>
<dbReference type="InterPro" id="IPR037294">
    <property type="entry name" value="ABC_BtuC-like"/>
</dbReference>
<feature type="transmembrane region" description="Helical" evidence="6">
    <location>
        <begin position="71"/>
        <end position="93"/>
    </location>
</feature>
<evidence type="ECO:0000256" key="5">
    <source>
        <dbReference type="ARBA" id="ARBA00023136"/>
    </source>
</evidence>
<evidence type="ECO:0000313" key="7">
    <source>
        <dbReference type="EMBL" id="MBP1041305.1"/>
    </source>
</evidence>
<keyword evidence="4 6" id="KW-1133">Transmembrane helix</keyword>
<sequence length="320" mass="33846">MDPKLLATLASIVTQTLVYSTPLILTALGGVFSERGGIVNVGLEGIMVMGAFSSIVFNLTFADVLGAWTPWVACLVGAGVGMVFSLLHAVATVNLRADHIISGTVVNLMAPALAVFLIKVIYGKGQTEMIKESFGYFSFPILKDIPILGELFFRKTSLPAYVAIVIAVLAWFIVYKTKFGLRLRAVGENPQAADTLGINVYLMRYSGVLLSGVLGGMGGAVFAQTISGRFAITTIAGQGFIAMAAMIFGKWNPLGAMGAALFFGFAQNLSIAGSDIPFIANIPKVYLESLPYVLTIIVLVIFLGKASGPKAGGQNYIKSK</sequence>
<dbReference type="GO" id="GO:0022857">
    <property type="term" value="F:transmembrane transporter activity"/>
    <property type="evidence" value="ECO:0007669"/>
    <property type="project" value="InterPro"/>
</dbReference>
<gene>
    <name evidence="7" type="ORF">I6N95_09825</name>
</gene>
<keyword evidence="8" id="KW-1185">Reference proteome</keyword>
<name>A0A940PAS8_9ENTE</name>
<accession>A0A940PAS8</accession>
<evidence type="ECO:0000256" key="6">
    <source>
        <dbReference type="SAM" id="Phobius"/>
    </source>
</evidence>
<evidence type="ECO:0000256" key="3">
    <source>
        <dbReference type="ARBA" id="ARBA00022692"/>
    </source>
</evidence>
<proteinExistence type="predicted"/>
<dbReference type="InterPro" id="IPR001851">
    <property type="entry name" value="ABC_transp_permease"/>
</dbReference>
<dbReference type="Proteomes" id="UP000674938">
    <property type="component" value="Unassembled WGS sequence"/>
</dbReference>
<protein>
    <submittedName>
        <fullName evidence="7">ABC transporter permease</fullName>
    </submittedName>
</protein>
<comment type="caution">
    <text evidence="7">The sequence shown here is derived from an EMBL/GenBank/DDBJ whole genome shotgun (WGS) entry which is preliminary data.</text>
</comment>
<comment type="subcellular location">
    <subcellularLocation>
        <location evidence="1">Cell membrane</location>
        <topology evidence="1">Multi-pass membrane protein</topology>
    </subcellularLocation>
</comment>
<feature type="transmembrane region" description="Helical" evidence="6">
    <location>
        <begin position="99"/>
        <end position="122"/>
    </location>
</feature>
<organism evidence="7 8">
    <name type="scientific">Vagococcus allomyrinae</name>
    <dbReference type="NCBI Taxonomy" id="2794353"/>
    <lineage>
        <taxon>Bacteria</taxon>
        <taxon>Bacillati</taxon>
        <taxon>Bacillota</taxon>
        <taxon>Bacilli</taxon>
        <taxon>Lactobacillales</taxon>
        <taxon>Enterococcaceae</taxon>
        <taxon>Vagococcus</taxon>
    </lineage>
</organism>
<dbReference type="GO" id="GO:0005886">
    <property type="term" value="C:plasma membrane"/>
    <property type="evidence" value="ECO:0007669"/>
    <property type="project" value="UniProtKB-SubCell"/>
</dbReference>
<dbReference type="CDD" id="cd06580">
    <property type="entry name" value="TM_PBP1_transp_TpRbsC_like"/>
    <property type="match status" value="1"/>
</dbReference>
<dbReference type="RefSeq" id="WP_209527113.1">
    <property type="nucleotide sequence ID" value="NZ_JAEEGA010000005.1"/>
</dbReference>
<evidence type="ECO:0000313" key="8">
    <source>
        <dbReference type="Proteomes" id="UP000674938"/>
    </source>
</evidence>
<evidence type="ECO:0000256" key="2">
    <source>
        <dbReference type="ARBA" id="ARBA00022475"/>
    </source>
</evidence>
<keyword evidence="3 6" id="KW-0812">Transmembrane</keyword>
<reference evidence="7" key="1">
    <citation type="submission" date="2020-12" db="EMBL/GenBank/DDBJ databases">
        <title>Vagococcus allomyrinae sp. nov. and Enterococcus lavae sp. nov., isolated from the larvae of Allomyrina dichotoma.</title>
        <authorList>
            <person name="Lee S.D."/>
        </authorList>
    </citation>
    <scope>NUCLEOTIDE SEQUENCE</scope>
    <source>
        <strain evidence="7">BWB3-3</strain>
    </source>
</reference>
<dbReference type="InterPro" id="IPR001775">
    <property type="entry name" value="GspD/PilQ"/>
</dbReference>
<keyword evidence="2" id="KW-1003">Cell membrane</keyword>
<feature type="transmembrane region" description="Helical" evidence="6">
    <location>
        <begin position="285"/>
        <end position="304"/>
    </location>
</feature>
<dbReference type="PRINTS" id="PR00811">
    <property type="entry name" value="BCTERIALGSPD"/>
</dbReference>
<evidence type="ECO:0000256" key="1">
    <source>
        <dbReference type="ARBA" id="ARBA00004651"/>
    </source>
</evidence>
<dbReference type="PANTHER" id="PTHR43370:SF1">
    <property type="entry name" value="GUANOSINE ABC TRANSPORTER PERMEASE PROTEIN NUPQ"/>
    <property type="match status" value="1"/>
</dbReference>
<keyword evidence="5 6" id="KW-0472">Membrane</keyword>